<dbReference type="Gene3D" id="2.40.160.10">
    <property type="entry name" value="Porin"/>
    <property type="match status" value="1"/>
</dbReference>
<evidence type="ECO:0000256" key="4">
    <source>
        <dbReference type="ARBA" id="ARBA00022452"/>
    </source>
</evidence>
<feature type="chain" id="PRO_5046714669" evidence="11">
    <location>
        <begin position="22"/>
        <end position="364"/>
    </location>
</feature>
<keyword evidence="6 11" id="KW-0732">Signal</keyword>
<evidence type="ECO:0000256" key="11">
    <source>
        <dbReference type="SAM" id="SignalP"/>
    </source>
</evidence>
<evidence type="ECO:0000256" key="7">
    <source>
        <dbReference type="ARBA" id="ARBA00023065"/>
    </source>
</evidence>
<accession>A0ABW2R309</accession>
<dbReference type="InterPro" id="IPR002299">
    <property type="entry name" value="Porin_Neis"/>
</dbReference>
<evidence type="ECO:0000256" key="5">
    <source>
        <dbReference type="ARBA" id="ARBA00022692"/>
    </source>
</evidence>
<keyword evidence="8" id="KW-0626">Porin</keyword>
<comment type="subcellular location">
    <subcellularLocation>
        <location evidence="1">Cell outer membrane</location>
        <topology evidence="1">Multi-pass membrane protein</topology>
    </subcellularLocation>
</comment>
<keyword evidence="9" id="KW-0472">Membrane</keyword>
<evidence type="ECO:0000256" key="3">
    <source>
        <dbReference type="ARBA" id="ARBA00022448"/>
    </source>
</evidence>
<comment type="caution">
    <text evidence="13">The sequence shown here is derived from an EMBL/GenBank/DDBJ whole genome shotgun (WGS) entry which is preliminary data.</text>
</comment>
<protein>
    <submittedName>
        <fullName evidence="13">Porin</fullName>
    </submittedName>
</protein>
<evidence type="ECO:0000313" key="13">
    <source>
        <dbReference type="EMBL" id="MFC7420405.1"/>
    </source>
</evidence>
<dbReference type="InterPro" id="IPR050298">
    <property type="entry name" value="Gram-neg_bact_OMP"/>
</dbReference>
<dbReference type="SUPFAM" id="SSF56935">
    <property type="entry name" value="Porins"/>
    <property type="match status" value="1"/>
</dbReference>
<dbReference type="PRINTS" id="PR00184">
    <property type="entry name" value="NEISSPPORIN"/>
</dbReference>
<dbReference type="PANTHER" id="PTHR34501:SF9">
    <property type="entry name" value="MAJOR OUTER MEMBRANE PROTEIN P.IA"/>
    <property type="match status" value="1"/>
</dbReference>
<dbReference type="RefSeq" id="WP_380188027.1">
    <property type="nucleotide sequence ID" value="NZ_JBHTBQ010000018.1"/>
</dbReference>
<evidence type="ECO:0000256" key="2">
    <source>
        <dbReference type="ARBA" id="ARBA00011233"/>
    </source>
</evidence>
<keyword evidence="3" id="KW-0813">Transport</keyword>
<name>A0ABW2R309_9NEIS</name>
<feature type="domain" description="Porin" evidence="12">
    <location>
        <begin position="9"/>
        <end position="330"/>
    </location>
</feature>
<evidence type="ECO:0000256" key="8">
    <source>
        <dbReference type="ARBA" id="ARBA00023114"/>
    </source>
</evidence>
<gene>
    <name evidence="13" type="ORF">ACFQNF_11040</name>
</gene>
<comment type="subunit">
    <text evidence="2">Homotrimer.</text>
</comment>
<dbReference type="PROSITE" id="PS51257">
    <property type="entry name" value="PROKAR_LIPOPROTEIN"/>
    <property type="match status" value="1"/>
</dbReference>
<dbReference type="Proteomes" id="UP001596473">
    <property type="component" value="Unassembled WGS sequence"/>
</dbReference>
<evidence type="ECO:0000313" key="14">
    <source>
        <dbReference type="Proteomes" id="UP001596473"/>
    </source>
</evidence>
<evidence type="ECO:0000256" key="6">
    <source>
        <dbReference type="ARBA" id="ARBA00022729"/>
    </source>
</evidence>
<proteinExistence type="predicted"/>
<dbReference type="Pfam" id="PF13609">
    <property type="entry name" value="Porin_4"/>
    <property type="match status" value="1"/>
</dbReference>
<sequence>MFKRALIVAAVAAACSAPAFADVSINGSAEMDVFYRTNNTVDGGGKLLEEIAIVVNVDGSDKLDNGAKLNWRLAQKVATDWRYDSFGNREAWIGYSDAKLGEVRFGNQFTNLYLTQDWPYGVKGLGGLFAEPPIQGFANAITYASPNFGGFSFNAGYDLGLGGAKKNGHAGEIVGHFTIGGFSADAGYAATQNATMGGHGNGHGNQLKAPTPAKAAVPAVGATPAVAAVAASAYSEKITFAGARYNFANGLNLSGAWKRQSADEHKQDFALARVGYVFGKQGVSLGLQRVFESKLNGKGQDNKIDNISFQYDYSLSKQTDAFVQIRHNKLEKKGQVAGPFWVNTDGLVNADNSTRILVGTWTAF</sequence>
<evidence type="ECO:0000259" key="12">
    <source>
        <dbReference type="Pfam" id="PF13609"/>
    </source>
</evidence>
<keyword evidence="14" id="KW-1185">Reference proteome</keyword>
<dbReference type="InterPro" id="IPR033900">
    <property type="entry name" value="Gram_neg_porin_domain"/>
</dbReference>
<dbReference type="EMBL" id="JBHTBQ010000018">
    <property type="protein sequence ID" value="MFC7420405.1"/>
    <property type="molecule type" value="Genomic_DNA"/>
</dbReference>
<keyword evidence="4" id="KW-1134">Transmembrane beta strand</keyword>
<dbReference type="CDD" id="cd00342">
    <property type="entry name" value="gram_neg_porins"/>
    <property type="match status" value="1"/>
</dbReference>
<keyword evidence="10" id="KW-0998">Cell outer membrane</keyword>
<dbReference type="InterPro" id="IPR023614">
    <property type="entry name" value="Porin_dom_sf"/>
</dbReference>
<organism evidence="13 14">
    <name type="scientific">Iodobacter arcticus</name>
    <dbReference type="NCBI Taxonomy" id="590593"/>
    <lineage>
        <taxon>Bacteria</taxon>
        <taxon>Pseudomonadati</taxon>
        <taxon>Pseudomonadota</taxon>
        <taxon>Betaproteobacteria</taxon>
        <taxon>Neisseriales</taxon>
        <taxon>Chitinibacteraceae</taxon>
        <taxon>Iodobacter</taxon>
    </lineage>
</organism>
<evidence type="ECO:0000256" key="10">
    <source>
        <dbReference type="ARBA" id="ARBA00023237"/>
    </source>
</evidence>
<evidence type="ECO:0000256" key="9">
    <source>
        <dbReference type="ARBA" id="ARBA00023136"/>
    </source>
</evidence>
<keyword evidence="7" id="KW-0406">Ion transport</keyword>
<feature type="signal peptide" evidence="11">
    <location>
        <begin position="1"/>
        <end position="21"/>
    </location>
</feature>
<keyword evidence="5" id="KW-0812">Transmembrane</keyword>
<reference evidence="14" key="1">
    <citation type="journal article" date="2019" name="Int. J. Syst. Evol. Microbiol.">
        <title>The Global Catalogue of Microorganisms (GCM) 10K type strain sequencing project: providing services to taxonomists for standard genome sequencing and annotation.</title>
        <authorList>
            <consortium name="The Broad Institute Genomics Platform"/>
            <consortium name="The Broad Institute Genome Sequencing Center for Infectious Disease"/>
            <person name="Wu L."/>
            <person name="Ma J."/>
        </authorList>
    </citation>
    <scope>NUCLEOTIDE SEQUENCE [LARGE SCALE GENOMIC DNA]</scope>
    <source>
        <strain evidence="14">CCUG 62945</strain>
    </source>
</reference>
<dbReference type="PANTHER" id="PTHR34501">
    <property type="entry name" value="PROTEIN YDDL-RELATED"/>
    <property type="match status" value="1"/>
</dbReference>
<evidence type="ECO:0000256" key="1">
    <source>
        <dbReference type="ARBA" id="ARBA00004571"/>
    </source>
</evidence>